<dbReference type="Gene3D" id="1.25.40.10">
    <property type="entry name" value="Tetratricopeptide repeat domain"/>
    <property type="match status" value="1"/>
</dbReference>
<reference evidence="5 6" key="1">
    <citation type="submission" date="2016-01" db="EMBL/GenBank/DDBJ databases">
        <authorList>
            <person name="Brown R."/>
        </authorList>
    </citation>
    <scope>NUCLEOTIDE SEQUENCE [LARGE SCALE GENOMIC DNA]</scope>
    <source>
        <strain evidence="5">Sporomusa sphaeroides DSM 2875</strain>
    </source>
</reference>
<dbReference type="Pfam" id="PF25873">
    <property type="entry name" value="WHD_MalT"/>
    <property type="match status" value="1"/>
</dbReference>
<evidence type="ECO:0000256" key="3">
    <source>
        <dbReference type="ARBA" id="ARBA00023163"/>
    </source>
</evidence>
<dbReference type="InterPro" id="IPR016032">
    <property type="entry name" value="Sig_transdc_resp-reg_C-effctor"/>
</dbReference>
<keyword evidence="3" id="KW-0804">Transcription</keyword>
<evidence type="ECO:0000313" key="6">
    <source>
        <dbReference type="Proteomes" id="UP000245702"/>
    </source>
</evidence>
<dbReference type="InterPro" id="IPR000792">
    <property type="entry name" value="Tscrpt_reg_LuxR_C"/>
</dbReference>
<dbReference type="CDD" id="cd06170">
    <property type="entry name" value="LuxR_C_like"/>
    <property type="match status" value="1"/>
</dbReference>
<dbReference type="EMBL" id="FCOW01000009">
    <property type="protein sequence ID" value="CVK19312.1"/>
    <property type="molecule type" value="Genomic_DNA"/>
</dbReference>
<dbReference type="SUPFAM" id="SSF46894">
    <property type="entry name" value="C-terminal effector domain of the bipartite response regulators"/>
    <property type="match status" value="1"/>
</dbReference>
<feature type="domain" description="HTH luxR-type" evidence="4">
    <location>
        <begin position="823"/>
        <end position="885"/>
    </location>
</feature>
<gene>
    <name evidence="5" type="ORF">SSPH_01963</name>
</gene>
<keyword evidence="6" id="KW-1185">Reference proteome</keyword>
<dbReference type="Pfam" id="PF00196">
    <property type="entry name" value="GerE"/>
    <property type="match status" value="1"/>
</dbReference>
<dbReference type="SUPFAM" id="SSF52540">
    <property type="entry name" value="P-loop containing nucleoside triphosphate hydrolases"/>
    <property type="match status" value="1"/>
</dbReference>
<dbReference type="InterPro" id="IPR027417">
    <property type="entry name" value="P-loop_NTPase"/>
</dbReference>
<dbReference type="PANTHER" id="PTHR44688:SF16">
    <property type="entry name" value="DNA-BINDING TRANSCRIPTIONAL ACTIVATOR DEVR_DOSR"/>
    <property type="match status" value="1"/>
</dbReference>
<dbReference type="InterPro" id="IPR036388">
    <property type="entry name" value="WH-like_DNA-bd_sf"/>
</dbReference>
<accession>A0ABM9W2W6</accession>
<dbReference type="InterPro" id="IPR059106">
    <property type="entry name" value="WHD_MalT"/>
</dbReference>
<dbReference type="PROSITE" id="PS50043">
    <property type="entry name" value="HTH_LUXR_2"/>
    <property type="match status" value="1"/>
</dbReference>
<dbReference type="Proteomes" id="UP000245702">
    <property type="component" value="Unassembled WGS sequence"/>
</dbReference>
<dbReference type="PANTHER" id="PTHR44688">
    <property type="entry name" value="DNA-BINDING TRANSCRIPTIONAL ACTIVATOR DEVR_DOSR"/>
    <property type="match status" value="1"/>
</dbReference>
<sequence length="885" mass="101378">MDYITLKEAGHKWGISDRMVSYYCQASKIKGAFKKGNLWLIPADAEPPSGMRRKLQTTVRQPIKKAQETLHIPTALKKQLQAITMYPLTIVTGPSGIGKTTAVEEYCKTITPKANIYWYTCLGEPFTQFWQGLCHMYKQFNEKTAERLAKLGPPEMDNLGEIACIFKDCVCKKETFMIIDNYQYVIREISGKVIDMISLYHPTNLHTIIISQDDVIPNRTPQNEKIYFIPENYFSFNKNDINLYFQKIDIKLRDEQLEYLLHTSKGWISALKLERIHYSETRELLGTKAVGPLIQSMIWSRIDSQQQEFLMAASLMEGFTSSQAKILSGCDTLPDKIQTMLRENSFIRYMSDADTYVMHHLLCNFIQSVFAEQSSNLTDRLWKRAGAAFAQEKKFFRAAQCFFRIPDYPSILALPFEKDDLNLYSSTETGDLIREIIIGCPEEILSEKPLLVLSISFHLLVSRNFRKIADKIFRVIDLALQNTARWNDDAPDTNEIKAVTAVLRAYMGFNDIYKIGEGYKKAYELLKGPLPLKYVEQLGVFKQPSVLYLYWAKPGELQHTLRGYECANPAIQNLLPHRALGANFAIQAEAQLLFGNDVDAEILCHRCFYYAGSTDSSYVYYAAELTLSRIAILRGDYAMLTQSLKNMEKYQLAHDTQKHKVVYRMAHSFIMTLLGDDEVIRRLMSVEEIKANVSAISIPFAFVIYSKWMLLQKRYTELLGLLDIFSEAATRPDRFQLANIYFAIFRAVSLNRLNRRAEAKDALQKALALAVPDKVYMPFAEHGDVITPLLTEGIEAIYKEDIQKIRTLSQTLGSGIATIKKLSLESFPELTKREREVALLAKEGLSNHQIAELLSIGDETVKKFMKHIFTKLNLTSRIQLQYIDF</sequence>
<dbReference type="Gene3D" id="1.10.10.10">
    <property type="entry name" value="Winged helix-like DNA-binding domain superfamily/Winged helix DNA-binding domain"/>
    <property type="match status" value="1"/>
</dbReference>
<evidence type="ECO:0000259" key="4">
    <source>
        <dbReference type="PROSITE" id="PS50043"/>
    </source>
</evidence>
<dbReference type="SMART" id="SM00421">
    <property type="entry name" value="HTH_LUXR"/>
    <property type="match status" value="1"/>
</dbReference>
<protein>
    <submittedName>
        <fullName evidence="5">Transcriptional regulator MalT</fullName>
    </submittedName>
</protein>
<dbReference type="PROSITE" id="PS00622">
    <property type="entry name" value="HTH_LUXR_1"/>
    <property type="match status" value="1"/>
</dbReference>
<dbReference type="PRINTS" id="PR00038">
    <property type="entry name" value="HTHLUXR"/>
</dbReference>
<evidence type="ECO:0000256" key="1">
    <source>
        <dbReference type="ARBA" id="ARBA00023015"/>
    </source>
</evidence>
<name>A0ABM9W2W6_9FIRM</name>
<evidence type="ECO:0000256" key="2">
    <source>
        <dbReference type="ARBA" id="ARBA00023125"/>
    </source>
</evidence>
<proteinExistence type="predicted"/>
<comment type="caution">
    <text evidence="5">The sequence shown here is derived from an EMBL/GenBank/DDBJ whole genome shotgun (WGS) entry which is preliminary data.</text>
</comment>
<keyword evidence="1" id="KW-0805">Transcription regulation</keyword>
<evidence type="ECO:0000313" key="5">
    <source>
        <dbReference type="EMBL" id="CVK19312.1"/>
    </source>
</evidence>
<dbReference type="RefSeq" id="WP_075756715.1">
    <property type="nucleotide sequence ID" value="NZ_CP146991.1"/>
</dbReference>
<keyword evidence="2" id="KW-0238">DNA-binding</keyword>
<organism evidence="5 6">
    <name type="scientific">Sporomusa sphaeroides DSM 2875</name>
    <dbReference type="NCBI Taxonomy" id="1337886"/>
    <lineage>
        <taxon>Bacteria</taxon>
        <taxon>Bacillati</taxon>
        <taxon>Bacillota</taxon>
        <taxon>Negativicutes</taxon>
        <taxon>Selenomonadales</taxon>
        <taxon>Sporomusaceae</taxon>
        <taxon>Sporomusa</taxon>
    </lineage>
</organism>
<dbReference type="InterPro" id="IPR011990">
    <property type="entry name" value="TPR-like_helical_dom_sf"/>
</dbReference>
<dbReference type="Gene3D" id="3.40.50.300">
    <property type="entry name" value="P-loop containing nucleotide triphosphate hydrolases"/>
    <property type="match status" value="1"/>
</dbReference>